<accession>A0A2T2WS12</accession>
<evidence type="ECO:0000313" key="1">
    <source>
        <dbReference type="EMBL" id="PSR25024.1"/>
    </source>
</evidence>
<dbReference type="Proteomes" id="UP000242699">
    <property type="component" value="Unassembled WGS sequence"/>
</dbReference>
<proteinExistence type="predicted"/>
<reference evidence="1 2" key="1">
    <citation type="journal article" date="2014" name="BMC Genomics">
        <title>Comparison of environmental and isolate Sulfobacillus genomes reveals diverse carbon, sulfur, nitrogen, and hydrogen metabolisms.</title>
        <authorList>
            <person name="Justice N.B."/>
            <person name="Norman A."/>
            <person name="Brown C.T."/>
            <person name="Singh A."/>
            <person name="Thomas B.C."/>
            <person name="Banfield J.F."/>
        </authorList>
    </citation>
    <scope>NUCLEOTIDE SEQUENCE [LARGE SCALE GENOMIC DNA]</scope>
    <source>
        <strain evidence="1">AMDSBA1</strain>
    </source>
</reference>
<sequence>MTDSRFQSLSILIHSSFDQFPAQRVRATFREHSGRAREWYQRRRGLAYDLGPGDWHAQLWRSWWQAPHFWRHECSPDTDPSHITSGLLIRGTQWWSYRSLPQMGQPSAPMTVVTGHGQTGSSLVLFLSGTGGQSARDNAALWPWIDFSQVHRPWDWAQDDGLASDRRLWRGRSLFTVEDAPIGPPPHPGLLFRSGDAFECWVDPSSGFPLRFSASFDKELVWELTVDERCLDGGDIAPDVFLPPWIMTAKS</sequence>
<comment type="caution">
    <text evidence="1">The sequence shown here is derived from an EMBL/GenBank/DDBJ whole genome shotgun (WGS) entry which is preliminary data.</text>
</comment>
<dbReference type="AlphaFoldDB" id="A0A2T2WS12"/>
<gene>
    <name evidence="1" type="ORF">C7B43_17750</name>
</gene>
<protein>
    <submittedName>
        <fullName evidence="1">Uncharacterized protein</fullName>
    </submittedName>
</protein>
<name>A0A2T2WS12_9FIRM</name>
<evidence type="ECO:0000313" key="2">
    <source>
        <dbReference type="Proteomes" id="UP000242699"/>
    </source>
</evidence>
<organism evidence="1 2">
    <name type="scientific">Sulfobacillus benefaciens</name>
    <dbReference type="NCBI Taxonomy" id="453960"/>
    <lineage>
        <taxon>Bacteria</taxon>
        <taxon>Bacillati</taxon>
        <taxon>Bacillota</taxon>
        <taxon>Clostridia</taxon>
        <taxon>Eubacteriales</taxon>
        <taxon>Clostridiales Family XVII. Incertae Sedis</taxon>
        <taxon>Sulfobacillus</taxon>
    </lineage>
</organism>
<dbReference type="EMBL" id="PXYT01000062">
    <property type="protein sequence ID" value="PSR25024.1"/>
    <property type="molecule type" value="Genomic_DNA"/>
</dbReference>